<comment type="similarity">
    <text evidence="3 9">Belongs to the MICOS complex subunit Mic10 family.</text>
</comment>
<dbReference type="AlphaFoldDB" id="A0A8T2MXR4"/>
<proteinExistence type="inferred from homology"/>
<protein>
    <recommendedName>
        <fullName evidence="9">MICOS complex subunit MIC10</fullName>
    </recommendedName>
</protein>
<dbReference type="InterPro" id="IPR007512">
    <property type="entry name" value="Mic10"/>
</dbReference>
<comment type="subunit">
    <text evidence="9">Component of the mitochondrial contact site and cristae organizing system (MICOS) complex.</text>
</comment>
<dbReference type="Proteomes" id="UP000824540">
    <property type="component" value="Unassembled WGS sequence"/>
</dbReference>
<comment type="caution">
    <text evidence="10">The sequence shown here is derived from an EMBL/GenBank/DDBJ whole genome shotgun (WGS) entry which is preliminary data.</text>
</comment>
<keyword evidence="7 9" id="KW-0496">Mitochondrion</keyword>
<evidence type="ECO:0000313" key="11">
    <source>
        <dbReference type="Proteomes" id="UP000824540"/>
    </source>
</evidence>
<dbReference type="PANTHER" id="PTHR21304:SF0">
    <property type="entry name" value="MICOS COMPLEX SUBUNIT MIC10"/>
    <property type="match status" value="1"/>
</dbReference>
<accession>A0A8T2MXR4</accession>
<keyword evidence="4 9" id="KW-0812">Transmembrane</keyword>
<keyword evidence="8 9" id="KW-0472">Membrane</keyword>
<evidence type="ECO:0000256" key="3">
    <source>
        <dbReference type="ARBA" id="ARBA00006792"/>
    </source>
</evidence>
<dbReference type="EMBL" id="JAFBMS010000237">
    <property type="protein sequence ID" value="KAG9332734.1"/>
    <property type="molecule type" value="Genomic_DNA"/>
</dbReference>
<name>A0A8T2MXR4_9TELE</name>
<keyword evidence="6 9" id="KW-1133">Transmembrane helix</keyword>
<evidence type="ECO:0000256" key="8">
    <source>
        <dbReference type="ARBA" id="ARBA00023136"/>
    </source>
</evidence>
<keyword evidence="5 9" id="KW-0999">Mitochondrion inner membrane</keyword>
<feature type="transmembrane region" description="Helical" evidence="9">
    <location>
        <begin position="18"/>
        <end position="36"/>
    </location>
</feature>
<dbReference type="Pfam" id="PF04418">
    <property type="entry name" value="DUF543"/>
    <property type="match status" value="1"/>
</dbReference>
<reference evidence="10" key="1">
    <citation type="thesis" date="2021" institute="BYU ScholarsArchive" country="Provo, UT, USA">
        <title>Applications of and Algorithms for Genome Assembly and Genomic Analyses with an Emphasis on Marine Teleosts.</title>
        <authorList>
            <person name="Pickett B.D."/>
        </authorList>
    </citation>
    <scope>NUCLEOTIDE SEQUENCE</scope>
    <source>
        <strain evidence="10">HI-2016</strain>
    </source>
</reference>
<evidence type="ECO:0000313" key="10">
    <source>
        <dbReference type="EMBL" id="KAG9332734.1"/>
    </source>
</evidence>
<evidence type="ECO:0000256" key="9">
    <source>
        <dbReference type="RuleBase" id="RU363011"/>
    </source>
</evidence>
<comment type="subcellular location">
    <subcellularLocation>
        <location evidence="2 9">Mitochondrion inner membrane</location>
        <topology evidence="2 9">Single-pass membrane protein</topology>
    </subcellularLocation>
</comment>
<dbReference type="GO" id="GO:0061617">
    <property type="term" value="C:MICOS complex"/>
    <property type="evidence" value="ECO:0007669"/>
    <property type="project" value="UniProtKB-UniRule"/>
</dbReference>
<evidence type="ECO:0000256" key="5">
    <source>
        <dbReference type="ARBA" id="ARBA00022792"/>
    </source>
</evidence>
<dbReference type="OrthoDB" id="1916310at2759"/>
<evidence type="ECO:0000256" key="2">
    <source>
        <dbReference type="ARBA" id="ARBA00004434"/>
    </source>
</evidence>
<evidence type="ECO:0000256" key="6">
    <source>
        <dbReference type="ARBA" id="ARBA00022989"/>
    </source>
</evidence>
<gene>
    <name evidence="10" type="ORF">JZ751_014833</name>
</gene>
<sequence length="115" mass="12111">MSEKELGQKWDRCLADSAVKLGAGLGLGIVFSVVFFKRRTWPIAFGSGAGLGMAYANCQHDLRSSSAVPLRGVPSSHSFVCTVPQPVSQSVCLSICGLVPCHVPCVIATSLSVFI</sequence>
<comment type="function">
    <text evidence="1 9">Component of the MICOS complex, a large protein complex of the mitochondrial inner membrane that plays crucial roles in the maintenance of crista junctions, inner membrane architecture, and formation of contact sites to the outer membrane.</text>
</comment>
<evidence type="ECO:0000256" key="1">
    <source>
        <dbReference type="ARBA" id="ARBA00002689"/>
    </source>
</evidence>
<evidence type="ECO:0000256" key="4">
    <source>
        <dbReference type="ARBA" id="ARBA00022692"/>
    </source>
</evidence>
<keyword evidence="11" id="KW-1185">Reference proteome</keyword>
<evidence type="ECO:0000256" key="7">
    <source>
        <dbReference type="ARBA" id="ARBA00023128"/>
    </source>
</evidence>
<organism evidence="10 11">
    <name type="scientific">Albula glossodonta</name>
    <name type="common">roundjaw bonefish</name>
    <dbReference type="NCBI Taxonomy" id="121402"/>
    <lineage>
        <taxon>Eukaryota</taxon>
        <taxon>Metazoa</taxon>
        <taxon>Chordata</taxon>
        <taxon>Craniata</taxon>
        <taxon>Vertebrata</taxon>
        <taxon>Euteleostomi</taxon>
        <taxon>Actinopterygii</taxon>
        <taxon>Neopterygii</taxon>
        <taxon>Teleostei</taxon>
        <taxon>Albuliformes</taxon>
        <taxon>Albulidae</taxon>
        <taxon>Albula</taxon>
    </lineage>
</organism>
<dbReference type="PANTHER" id="PTHR21304">
    <property type="entry name" value="MICOS COMPLEX SUBUNIT MIC10"/>
    <property type="match status" value="1"/>
</dbReference>